<gene>
    <name evidence="1" type="ORF">RM533_13115</name>
</gene>
<comment type="caution">
    <text evidence="1">The sequence shown here is derived from an EMBL/GenBank/DDBJ whole genome shotgun (WGS) entry which is preliminary data.</text>
</comment>
<evidence type="ECO:0000313" key="2">
    <source>
        <dbReference type="Proteomes" id="UP001259803"/>
    </source>
</evidence>
<organism evidence="1 2">
    <name type="scientific">Croceicoccus esteveae</name>
    <dbReference type="NCBI Taxonomy" id="3075597"/>
    <lineage>
        <taxon>Bacteria</taxon>
        <taxon>Pseudomonadati</taxon>
        <taxon>Pseudomonadota</taxon>
        <taxon>Alphaproteobacteria</taxon>
        <taxon>Sphingomonadales</taxon>
        <taxon>Erythrobacteraceae</taxon>
        <taxon>Croceicoccus</taxon>
    </lineage>
</organism>
<name>A0ABU2ZKG8_9SPHN</name>
<protein>
    <recommendedName>
        <fullName evidence="3">Transposase IS4-like domain-containing protein</fullName>
    </recommendedName>
</protein>
<reference evidence="1 2" key="1">
    <citation type="submission" date="2023-09" db="EMBL/GenBank/DDBJ databases">
        <authorList>
            <person name="Rey-Velasco X."/>
        </authorList>
    </citation>
    <scope>NUCLEOTIDE SEQUENCE [LARGE SCALE GENOMIC DNA]</scope>
    <source>
        <strain evidence="1 2">F390</strain>
    </source>
</reference>
<proteinExistence type="predicted"/>
<dbReference type="Proteomes" id="UP001259803">
    <property type="component" value="Unassembled WGS sequence"/>
</dbReference>
<dbReference type="RefSeq" id="WP_311341681.1">
    <property type="nucleotide sequence ID" value="NZ_JAVRHS010000017.1"/>
</dbReference>
<sequence>MEPQARVAHRQGRPAGFILTGGVSDFRAVPKLLDLPVKPPKALLADKGYDSDAVCKTLLLHNILPVTPEANRRPQMVTAPCRQNLALQLSPPE</sequence>
<keyword evidence="2" id="KW-1185">Reference proteome</keyword>
<evidence type="ECO:0008006" key="3">
    <source>
        <dbReference type="Google" id="ProtNLM"/>
    </source>
</evidence>
<accession>A0ABU2ZKG8</accession>
<dbReference type="EMBL" id="JAVRHS010000017">
    <property type="protein sequence ID" value="MDT0577106.1"/>
    <property type="molecule type" value="Genomic_DNA"/>
</dbReference>
<evidence type="ECO:0000313" key="1">
    <source>
        <dbReference type="EMBL" id="MDT0577106.1"/>
    </source>
</evidence>